<comment type="caution">
    <text evidence="2">The sequence shown here is derived from an EMBL/GenBank/DDBJ whole genome shotgun (WGS) entry which is preliminary data.</text>
</comment>
<name>A0A366IJ45_9MICO</name>
<evidence type="ECO:0000256" key="1">
    <source>
        <dbReference type="SAM" id="MobiDB-lite"/>
    </source>
</evidence>
<dbReference type="RefSeq" id="WP_113904878.1">
    <property type="nucleotide sequence ID" value="NZ_QNSB01000009.1"/>
</dbReference>
<accession>A0A366IJ45</accession>
<gene>
    <name evidence="2" type="ORF">DFO65_10979</name>
</gene>
<protein>
    <submittedName>
        <fullName evidence="2">Uncharacterized protein</fullName>
    </submittedName>
</protein>
<sequence>MSNEKKLRDAAQGLDESLEPVAGTSDMESGADAGYQEDDSEERLQQVADEQGVTLIENADGSHTAIDESKADDADLAAGDTRSDETPPSEPPD</sequence>
<proteinExistence type="predicted"/>
<keyword evidence="3" id="KW-1185">Reference proteome</keyword>
<evidence type="ECO:0000313" key="3">
    <source>
        <dbReference type="Proteomes" id="UP000253509"/>
    </source>
</evidence>
<evidence type="ECO:0000313" key="2">
    <source>
        <dbReference type="EMBL" id="RBP70308.1"/>
    </source>
</evidence>
<feature type="region of interest" description="Disordered" evidence="1">
    <location>
        <begin position="1"/>
        <end position="93"/>
    </location>
</feature>
<dbReference type="AlphaFoldDB" id="A0A366IJ45"/>
<organism evidence="2 3">
    <name type="scientific">Brevibacterium celere</name>
    <dbReference type="NCBI Taxonomy" id="225845"/>
    <lineage>
        <taxon>Bacteria</taxon>
        <taxon>Bacillati</taxon>
        <taxon>Actinomycetota</taxon>
        <taxon>Actinomycetes</taxon>
        <taxon>Micrococcales</taxon>
        <taxon>Brevibacteriaceae</taxon>
        <taxon>Brevibacterium</taxon>
    </lineage>
</organism>
<dbReference type="EMBL" id="QNSB01000009">
    <property type="protein sequence ID" value="RBP70308.1"/>
    <property type="molecule type" value="Genomic_DNA"/>
</dbReference>
<dbReference type="Proteomes" id="UP000253509">
    <property type="component" value="Unassembled WGS sequence"/>
</dbReference>
<reference evidence="2 3" key="1">
    <citation type="submission" date="2018-06" db="EMBL/GenBank/DDBJ databases">
        <title>Freshwater and sediment microbial communities from various areas in North America, analyzing microbe dynamics in response to fracking.</title>
        <authorList>
            <person name="Lamendella R."/>
        </authorList>
    </citation>
    <scope>NUCLEOTIDE SEQUENCE [LARGE SCALE GENOMIC DNA]</scope>
    <source>
        <strain evidence="2 3">3b_TX</strain>
    </source>
</reference>